<dbReference type="InParanoid" id="F4X7N8"/>
<dbReference type="Proteomes" id="UP000007755">
    <property type="component" value="Unassembled WGS sequence"/>
</dbReference>
<gene>
    <name evidence="1" type="ORF">G5I_14422</name>
</gene>
<keyword evidence="2" id="KW-1185">Reference proteome</keyword>
<protein>
    <submittedName>
        <fullName evidence="1">Uncharacterized protein</fullName>
    </submittedName>
</protein>
<evidence type="ECO:0000313" key="1">
    <source>
        <dbReference type="EMBL" id="EGI57567.1"/>
    </source>
</evidence>
<evidence type="ECO:0000313" key="2">
    <source>
        <dbReference type="Proteomes" id="UP000007755"/>
    </source>
</evidence>
<reference evidence="1" key="1">
    <citation type="submission" date="2011-02" db="EMBL/GenBank/DDBJ databases">
        <title>The genome of the leaf-cutting ant Acromyrmex echinatior suggests key adaptations to social evolution and fungus farming.</title>
        <authorList>
            <person name="Nygaard S."/>
            <person name="Zhang G."/>
        </authorList>
    </citation>
    <scope>NUCLEOTIDE SEQUENCE</scope>
</reference>
<name>F4X7N8_ACREC</name>
<accession>F4X7N8</accession>
<proteinExistence type="predicted"/>
<organism evidence="2">
    <name type="scientific">Acromyrmex echinatior</name>
    <name type="common">Panamanian leafcutter ant</name>
    <name type="synonym">Acromyrmex octospinosus echinatior</name>
    <dbReference type="NCBI Taxonomy" id="103372"/>
    <lineage>
        <taxon>Eukaryota</taxon>
        <taxon>Metazoa</taxon>
        <taxon>Ecdysozoa</taxon>
        <taxon>Arthropoda</taxon>
        <taxon>Hexapoda</taxon>
        <taxon>Insecta</taxon>
        <taxon>Pterygota</taxon>
        <taxon>Neoptera</taxon>
        <taxon>Endopterygota</taxon>
        <taxon>Hymenoptera</taxon>
        <taxon>Apocrita</taxon>
        <taxon>Aculeata</taxon>
        <taxon>Formicoidea</taxon>
        <taxon>Formicidae</taxon>
        <taxon>Myrmicinae</taxon>
        <taxon>Acromyrmex</taxon>
    </lineage>
</organism>
<sequence>MTIGGVTLLCEAPSHGDNEGEWGEYGRTVRLNLTDIRAEANICESYAPFKSWNVGQRPKGRYDTCSTGQCEYVVPTFSVKELNPFDPGLDLVRSQVFKGRLQCDKGVGSCEQFPHLRIELSRGISFGITRIGTWHASIASNDALLWELFLHGNALLFSYFVVTLYSKQFDDDVVIFYDGKGLNTIGVGNRHRQKGITSHPIRTLGYNIEFTHQSSDWTACYSLLPVPIAYACCV</sequence>
<dbReference type="AlphaFoldDB" id="F4X7N8"/>
<dbReference type="EMBL" id="GL888862">
    <property type="protein sequence ID" value="EGI57567.1"/>
    <property type="molecule type" value="Genomic_DNA"/>
</dbReference>